<evidence type="ECO:0000313" key="3">
    <source>
        <dbReference type="EMBL" id="CAF1489423.1"/>
    </source>
</evidence>
<sequence>MQSIVLFLLVATVIGVAQSQSWAGTYTADSSCSTATCCCLSGHILVTSLSGNNYTISSSASGVCNSTLFTGTLYTNGYAGSIVMGVDNDTVSLSSDSLTINITDPINSTCSAKGIKSGTMAQHANIITLLALFQLGMVVTISTK</sequence>
<reference evidence="2" key="1">
    <citation type="submission" date="2021-02" db="EMBL/GenBank/DDBJ databases">
        <authorList>
            <person name="Nowell W R."/>
        </authorList>
    </citation>
    <scope>NUCLEOTIDE SEQUENCE</scope>
</reference>
<protein>
    <submittedName>
        <fullName evidence="2">Uncharacterized protein</fullName>
    </submittedName>
</protein>
<feature type="signal peptide" evidence="1">
    <location>
        <begin position="1"/>
        <end position="19"/>
    </location>
</feature>
<keyword evidence="1" id="KW-0732">Signal</keyword>
<proteinExistence type="predicted"/>
<dbReference type="Proteomes" id="UP000663877">
    <property type="component" value="Unassembled WGS sequence"/>
</dbReference>
<evidence type="ECO:0000313" key="4">
    <source>
        <dbReference type="Proteomes" id="UP000663832"/>
    </source>
</evidence>
<name>A0A813W8I8_9BILA</name>
<dbReference type="EMBL" id="CAJNOM010000535">
    <property type="protein sequence ID" value="CAF1489423.1"/>
    <property type="molecule type" value="Genomic_DNA"/>
</dbReference>
<evidence type="ECO:0000313" key="2">
    <source>
        <dbReference type="EMBL" id="CAF0849747.1"/>
    </source>
</evidence>
<dbReference type="Proteomes" id="UP000663832">
    <property type="component" value="Unassembled WGS sequence"/>
</dbReference>
<keyword evidence="4" id="KW-1185">Reference proteome</keyword>
<organism evidence="2 5">
    <name type="scientific">Adineta steineri</name>
    <dbReference type="NCBI Taxonomy" id="433720"/>
    <lineage>
        <taxon>Eukaryota</taxon>
        <taxon>Metazoa</taxon>
        <taxon>Spiralia</taxon>
        <taxon>Gnathifera</taxon>
        <taxon>Rotifera</taxon>
        <taxon>Eurotatoria</taxon>
        <taxon>Bdelloidea</taxon>
        <taxon>Adinetida</taxon>
        <taxon>Adinetidae</taxon>
        <taxon>Adineta</taxon>
    </lineage>
</organism>
<comment type="caution">
    <text evidence="2">The sequence shown here is derived from an EMBL/GenBank/DDBJ whole genome shotgun (WGS) entry which is preliminary data.</text>
</comment>
<feature type="chain" id="PRO_5036223333" evidence="1">
    <location>
        <begin position="20"/>
        <end position="144"/>
    </location>
</feature>
<evidence type="ECO:0000256" key="1">
    <source>
        <dbReference type="SAM" id="SignalP"/>
    </source>
</evidence>
<dbReference type="AlphaFoldDB" id="A0A813W8I8"/>
<gene>
    <name evidence="2" type="ORF">BJG266_LOCUS7773</name>
    <name evidence="3" type="ORF">QVE165_LOCUS42774</name>
</gene>
<accession>A0A813W8I8</accession>
<evidence type="ECO:0000313" key="5">
    <source>
        <dbReference type="Proteomes" id="UP000663877"/>
    </source>
</evidence>
<dbReference type="EMBL" id="CAJNOI010000024">
    <property type="protein sequence ID" value="CAF0849747.1"/>
    <property type="molecule type" value="Genomic_DNA"/>
</dbReference>
<dbReference type="OrthoDB" id="10044791at2759"/>